<sequence>MFVLSQIPIEIFLSKDSEASFLHSGQTWPCSSALDNRAKEEGSVREGGGQHALASPAAPSLPCRAQMPRGACRTPAQKPWRLRRAACSHESPRAPPPPRLAAGVLAGGCGGHEAAPTGASGGGGAEAVGRHGELLVKGHLVPGRRPRPAGLDGVADVEPREQRAHHLPLLLRLPSPTSPRHPLHSPNQLGGRGWL</sequence>
<accession>A0A0A9GVA4</accession>
<organism evidence="2">
    <name type="scientific">Arundo donax</name>
    <name type="common">Giant reed</name>
    <name type="synonym">Donax arundinaceus</name>
    <dbReference type="NCBI Taxonomy" id="35708"/>
    <lineage>
        <taxon>Eukaryota</taxon>
        <taxon>Viridiplantae</taxon>
        <taxon>Streptophyta</taxon>
        <taxon>Embryophyta</taxon>
        <taxon>Tracheophyta</taxon>
        <taxon>Spermatophyta</taxon>
        <taxon>Magnoliopsida</taxon>
        <taxon>Liliopsida</taxon>
        <taxon>Poales</taxon>
        <taxon>Poaceae</taxon>
        <taxon>PACMAD clade</taxon>
        <taxon>Arundinoideae</taxon>
        <taxon>Arundineae</taxon>
        <taxon>Arundo</taxon>
    </lineage>
</organism>
<feature type="compositionally biased region" description="Low complexity" evidence="1">
    <location>
        <begin position="52"/>
        <end position="61"/>
    </location>
</feature>
<name>A0A0A9GVA4_ARUDO</name>
<evidence type="ECO:0000256" key="1">
    <source>
        <dbReference type="SAM" id="MobiDB-lite"/>
    </source>
</evidence>
<proteinExistence type="predicted"/>
<dbReference type="EMBL" id="GBRH01168951">
    <property type="protein sequence ID" value="JAE28945.1"/>
    <property type="molecule type" value="Transcribed_RNA"/>
</dbReference>
<feature type="region of interest" description="Disordered" evidence="1">
    <location>
        <begin position="32"/>
        <end position="61"/>
    </location>
</feature>
<evidence type="ECO:0000313" key="2">
    <source>
        <dbReference type="EMBL" id="JAE28945.1"/>
    </source>
</evidence>
<reference evidence="2" key="1">
    <citation type="submission" date="2014-09" db="EMBL/GenBank/DDBJ databases">
        <authorList>
            <person name="Magalhaes I.L.F."/>
            <person name="Oliveira U."/>
            <person name="Santos F.R."/>
            <person name="Vidigal T.H.D.A."/>
            <person name="Brescovit A.D."/>
            <person name="Santos A.J."/>
        </authorList>
    </citation>
    <scope>NUCLEOTIDE SEQUENCE</scope>
    <source>
        <tissue evidence="2">Shoot tissue taken approximately 20 cm above the soil surface</tissue>
    </source>
</reference>
<feature type="compositionally biased region" description="Low complexity" evidence="1">
    <location>
        <begin position="172"/>
        <end position="186"/>
    </location>
</feature>
<dbReference type="AlphaFoldDB" id="A0A0A9GVA4"/>
<reference evidence="2" key="2">
    <citation type="journal article" date="2015" name="Data Brief">
        <title>Shoot transcriptome of the giant reed, Arundo donax.</title>
        <authorList>
            <person name="Barrero R.A."/>
            <person name="Guerrero F.D."/>
            <person name="Moolhuijzen P."/>
            <person name="Goolsby J.A."/>
            <person name="Tidwell J."/>
            <person name="Bellgard S.E."/>
            <person name="Bellgard M.I."/>
        </authorList>
    </citation>
    <scope>NUCLEOTIDE SEQUENCE</scope>
    <source>
        <tissue evidence="2">Shoot tissue taken approximately 20 cm above the soil surface</tissue>
    </source>
</reference>
<feature type="region of interest" description="Disordered" evidence="1">
    <location>
        <begin position="172"/>
        <end position="195"/>
    </location>
</feature>
<protein>
    <submittedName>
        <fullName evidence="2">Uncharacterized protein</fullName>
    </submittedName>
</protein>